<dbReference type="AlphaFoldDB" id="A0A2N8ZGK6"/>
<gene>
    <name evidence="1" type="ORF">VTAP4600_A3068</name>
</gene>
<accession>A0A2N8ZGK6</accession>
<sequence length="38" mass="4284">MLESSFLALYIFVTGQDYAIEKTECKSVSLLRDGKLTL</sequence>
<organism evidence="1 2">
    <name type="scientific">Vibrio tapetis subsp. tapetis</name>
    <dbReference type="NCBI Taxonomy" id="1671868"/>
    <lineage>
        <taxon>Bacteria</taxon>
        <taxon>Pseudomonadati</taxon>
        <taxon>Pseudomonadota</taxon>
        <taxon>Gammaproteobacteria</taxon>
        <taxon>Vibrionales</taxon>
        <taxon>Vibrionaceae</taxon>
        <taxon>Vibrio</taxon>
    </lineage>
</organism>
<reference evidence="1 2" key="1">
    <citation type="submission" date="2017-10" db="EMBL/GenBank/DDBJ databases">
        <authorList>
            <person name="Banno H."/>
            <person name="Chua N.-H."/>
        </authorList>
    </citation>
    <scope>NUCLEOTIDE SEQUENCE [LARGE SCALE GENOMIC DNA]</scope>
    <source>
        <strain evidence="1">Vibrio tapetis CECT4600</strain>
    </source>
</reference>
<dbReference type="EMBL" id="LT960611">
    <property type="protein sequence ID" value="SON51034.1"/>
    <property type="molecule type" value="Genomic_DNA"/>
</dbReference>
<dbReference type="KEGG" id="vta:A3068"/>
<keyword evidence="2" id="KW-1185">Reference proteome</keyword>
<name>A0A2N8ZGK6_9VIBR</name>
<protein>
    <submittedName>
        <fullName evidence="1">Uncharacterized protein</fullName>
    </submittedName>
</protein>
<proteinExistence type="predicted"/>
<dbReference type="Proteomes" id="UP000235828">
    <property type="component" value="Chromosome A"/>
</dbReference>
<evidence type="ECO:0000313" key="1">
    <source>
        <dbReference type="EMBL" id="SON51034.1"/>
    </source>
</evidence>
<evidence type="ECO:0000313" key="2">
    <source>
        <dbReference type="Proteomes" id="UP000235828"/>
    </source>
</evidence>